<evidence type="ECO:0000256" key="5">
    <source>
        <dbReference type="ARBA" id="ARBA00022989"/>
    </source>
</evidence>
<keyword evidence="3" id="KW-0813">Transport</keyword>
<dbReference type="PANTHER" id="PTHR43840">
    <property type="entry name" value="MITOCHONDRIAL METAL TRANSPORTER 1-RELATED"/>
    <property type="match status" value="1"/>
</dbReference>
<comment type="subcellular location">
    <subcellularLocation>
        <location evidence="1">Membrane</location>
        <topology evidence="1">Multi-pass membrane protein</topology>
    </subcellularLocation>
</comment>
<dbReference type="GO" id="GO:0008324">
    <property type="term" value="F:monoatomic cation transmembrane transporter activity"/>
    <property type="evidence" value="ECO:0007669"/>
    <property type="project" value="InterPro"/>
</dbReference>
<keyword evidence="5 7" id="KW-1133">Transmembrane helix</keyword>
<dbReference type="Pfam" id="PF16916">
    <property type="entry name" value="ZT_dimer"/>
    <property type="match status" value="1"/>
</dbReference>
<dbReference type="Pfam" id="PF13508">
    <property type="entry name" value="Acetyltransf_7"/>
    <property type="match status" value="1"/>
</dbReference>
<dbReference type="NCBIfam" id="TIGR01297">
    <property type="entry name" value="CDF"/>
    <property type="match status" value="1"/>
</dbReference>
<sequence>MYRILTEEKVKKNIEKFLEIDKDFSIIEGTYFVIENKKKFIGYGVLEKDNYNFILKKIFINENYRFKSYGTKLLNFMITSTIKKGNLIAYKDKNLNRFLEKFGFKLMDNFYILENLERSSEREKEGKKTVYYSIFWNIILAISKIFGGWYGRSRALLSDGFNSLSDVATSIGILLGIHFSNIPEDEEHPFGHEKIESIIGIVLGIIMILTSFELIQGSVEIIIAKDYNHTPNITTIFWAGFSSIVKFFMYRQKLRVGLKTNNTALIADAKDSRNDVFSSLGVILGILLSIFVAPIFDTLMSILVALLIFKEGVAVILETTDTILDKQDPELIKEIEKYISENSEVTNIHDIMMRQSGDNIFLSLHIRVPKNMTVYEAHTISEEIEESIITDFPEIKSVIIHVDYLIN</sequence>
<keyword evidence="10" id="KW-1185">Reference proteome</keyword>
<evidence type="ECO:0000313" key="10">
    <source>
        <dbReference type="Proteomes" id="UP000191153"/>
    </source>
</evidence>
<dbReference type="STRING" id="180163.SAMN02745174_01400"/>
<dbReference type="OrthoDB" id="9806522at2"/>
<dbReference type="InterPro" id="IPR016181">
    <property type="entry name" value="Acyl_CoA_acyltransferase"/>
</dbReference>
<dbReference type="Gene3D" id="1.20.1510.10">
    <property type="entry name" value="Cation efflux protein transmembrane domain"/>
    <property type="match status" value="1"/>
</dbReference>
<dbReference type="InterPro" id="IPR058533">
    <property type="entry name" value="Cation_efflux_TM"/>
</dbReference>
<dbReference type="Proteomes" id="UP000191153">
    <property type="component" value="Unassembled WGS sequence"/>
</dbReference>
<dbReference type="InterPro" id="IPR050291">
    <property type="entry name" value="CDF_Transporter"/>
</dbReference>
<dbReference type="RefSeq" id="WP_078693893.1">
    <property type="nucleotide sequence ID" value="NZ_FUWX01000009.1"/>
</dbReference>
<dbReference type="SUPFAM" id="SSF161111">
    <property type="entry name" value="Cation efflux protein transmembrane domain-like"/>
    <property type="match status" value="1"/>
</dbReference>
<dbReference type="PROSITE" id="PS51186">
    <property type="entry name" value="GNAT"/>
    <property type="match status" value="1"/>
</dbReference>
<feature type="transmembrane region" description="Helical" evidence="7">
    <location>
        <begin position="280"/>
        <end position="309"/>
    </location>
</feature>
<dbReference type="InterPro" id="IPR027469">
    <property type="entry name" value="Cation_efflux_TMD_sf"/>
</dbReference>
<feature type="transmembrane region" description="Helical" evidence="7">
    <location>
        <begin position="163"/>
        <end position="183"/>
    </location>
</feature>
<dbReference type="Gene3D" id="3.40.630.30">
    <property type="match status" value="1"/>
</dbReference>
<dbReference type="GO" id="GO:0016747">
    <property type="term" value="F:acyltransferase activity, transferring groups other than amino-acyl groups"/>
    <property type="evidence" value="ECO:0007669"/>
    <property type="project" value="InterPro"/>
</dbReference>
<dbReference type="SUPFAM" id="SSF55729">
    <property type="entry name" value="Acyl-CoA N-acyltransferases (Nat)"/>
    <property type="match status" value="1"/>
</dbReference>
<evidence type="ECO:0000313" key="9">
    <source>
        <dbReference type="EMBL" id="SJZ72529.1"/>
    </source>
</evidence>
<proteinExistence type="inferred from homology"/>
<feature type="transmembrane region" description="Helical" evidence="7">
    <location>
        <begin position="232"/>
        <end position="249"/>
    </location>
</feature>
<keyword evidence="6 7" id="KW-0472">Membrane</keyword>
<protein>
    <submittedName>
        <fullName evidence="9">Cation diffusion facilitator family transporter</fullName>
    </submittedName>
</protein>
<dbReference type="EMBL" id="FUWX01000009">
    <property type="protein sequence ID" value="SJZ72529.1"/>
    <property type="molecule type" value="Genomic_DNA"/>
</dbReference>
<organism evidence="9 10">
    <name type="scientific">Cetobacterium ceti</name>
    <dbReference type="NCBI Taxonomy" id="180163"/>
    <lineage>
        <taxon>Bacteria</taxon>
        <taxon>Fusobacteriati</taxon>
        <taxon>Fusobacteriota</taxon>
        <taxon>Fusobacteriia</taxon>
        <taxon>Fusobacteriales</taxon>
        <taxon>Fusobacteriaceae</taxon>
        <taxon>Cetobacterium</taxon>
    </lineage>
</organism>
<dbReference type="InterPro" id="IPR002524">
    <property type="entry name" value="Cation_efflux"/>
</dbReference>
<evidence type="ECO:0000256" key="1">
    <source>
        <dbReference type="ARBA" id="ARBA00004141"/>
    </source>
</evidence>
<dbReference type="FunFam" id="1.20.1510.10:FF:000006">
    <property type="entry name" value="Divalent cation efflux transporter"/>
    <property type="match status" value="1"/>
</dbReference>
<dbReference type="CDD" id="cd04301">
    <property type="entry name" value="NAT_SF"/>
    <property type="match status" value="1"/>
</dbReference>
<comment type="similarity">
    <text evidence="2">Belongs to the cation diffusion facilitator (CDF) transporter (TC 2.A.4) family.</text>
</comment>
<evidence type="ECO:0000256" key="4">
    <source>
        <dbReference type="ARBA" id="ARBA00022692"/>
    </source>
</evidence>
<feature type="transmembrane region" description="Helical" evidence="7">
    <location>
        <begin position="130"/>
        <end position="151"/>
    </location>
</feature>
<dbReference type="Gene3D" id="3.30.70.1350">
    <property type="entry name" value="Cation efflux protein, cytoplasmic domain"/>
    <property type="match status" value="1"/>
</dbReference>
<dbReference type="SUPFAM" id="SSF160240">
    <property type="entry name" value="Cation efflux protein cytoplasmic domain-like"/>
    <property type="match status" value="1"/>
</dbReference>
<accession>A0A1T4MZP4</accession>
<evidence type="ECO:0000256" key="2">
    <source>
        <dbReference type="ARBA" id="ARBA00008114"/>
    </source>
</evidence>
<evidence type="ECO:0000256" key="7">
    <source>
        <dbReference type="SAM" id="Phobius"/>
    </source>
</evidence>
<dbReference type="InterPro" id="IPR000182">
    <property type="entry name" value="GNAT_dom"/>
</dbReference>
<keyword evidence="4 7" id="KW-0812">Transmembrane</keyword>
<dbReference type="PANTHER" id="PTHR43840:SF15">
    <property type="entry name" value="MITOCHONDRIAL METAL TRANSPORTER 1-RELATED"/>
    <property type="match status" value="1"/>
</dbReference>
<feature type="domain" description="N-acetyltransferase" evidence="8">
    <location>
        <begin position="1"/>
        <end position="137"/>
    </location>
</feature>
<feature type="transmembrane region" description="Helical" evidence="7">
    <location>
        <begin position="195"/>
        <end position="212"/>
    </location>
</feature>
<dbReference type="InterPro" id="IPR027470">
    <property type="entry name" value="Cation_efflux_CTD"/>
</dbReference>
<evidence type="ECO:0000256" key="3">
    <source>
        <dbReference type="ARBA" id="ARBA00022448"/>
    </source>
</evidence>
<evidence type="ECO:0000256" key="6">
    <source>
        <dbReference type="ARBA" id="ARBA00023136"/>
    </source>
</evidence>
<evidence type="ECO:0000259" key="8">
    <source>
        <dbReference type="PROSITE" id="PS51186"/>
    </source>
</evidence>
<dbReference type="GO" id="GO:0016020">
    <property type="term" value="C:membrane"/>
    <property type="evidence" value="ECO:0007669"/>
    <property type="project" value="UniProtKB-SubCell"/>
</dbReference>
<gene>
    <name evidence="9" type="ORF">SAMN02745174_01400</name>
</gene>
<dbReference type="InterPro" id="IPR036837">
    <property type="entry name" value="Cation_efflux_CTD_sf"/>
</dbReference>
<dbReference type="AlphaFoldDB" id="A0A1T4MZP4"/>
<name>A0A1T4MZP4_9FUSO</name>
<dbReference type="Pfam" id="PF01545">
    <property type="entry name" value="Cation_efflux"/>
    <property type="match status" value="1"/>
</dbReference>
<reference evidence="9 10" key="1">
    <citation type="submission" date="2017-02" db="EMBL/GenBank/DDBJ databases">
        <authorList>
            <person name="Peterson S.W."/>
        </authorList>
    </citation>
    <scope>NUCLEOTIDE SEQUENCE [LARGE SCALE GENOMIC DNA]</scope>
    <source>
        <strain evidence="9 10">ATCC 700028</strain>
    </source>
</reference>